<evidence type="ECO:0000313" key="5">
    <source>
        <dbReference type="Proteomes" id="UP001217089"/>
    </source>
</evidence>
<feature type="compositionally biased region" description="Polar residues" evidence="1">
    <location>
        <begin position="243"/>
        <end position="269"/>
    </location>
</feature>
<evidence type="ECO:0000256" key="2">
    <source>
        <dbReference type="SAM" id="Phobius"/>
    </source>
</evidence>
<gene>
    <name evidence="4" type="ORF">KUTeg_002218</name>
</gene>
<keyword evidence="2" id="KW-0812">Transmembrane</keyword>
<feature type="compositionally biased region" description="Low complexity" evidence="1">
    <location>
        <begin position="68"/>
        <end position="152"/>
    </location>
</feature>
<feature type="compositionally biased region" description="Polar residues" evidence="1">
    <location>
        <begin position="313"/>
        <end position="343"/>
    </location>
</feature>
<organism evidence="4 5">
    <name type="scientific">Tegillarca granosa</name>
    <name type="common">Malaysian cockle</name>
    <name type="synonym">Anadara granosa</name>
    <dbReference type="NCBI Taxonomy" id="220873"/>
    <lineage>
        <taxon>Eukaryota</taxon>
        <taxon>Metazoa</taxon>
        <taxon>Spiralia</taxon>
        <taxon>Lophotrochozoa</taxon>
        <taxon>Mollusca</taxon>
        <taxon>Bivalvia</taxon>
        <taxon>Autobranchia</taxon>
        <taxon>Pteriomorphia</taxon>
        <taxon>Arcoida</taxon>
        <taxon>Arcoidea</taxon>
        <taxon>Arcidae</taxon>
        <taxon>Tegillarca</taxon>
    </lineage>
</organism>
<feature type="transmembrane region" description="Helical" evidence="2">
    <location>
        <begin position="164"/>
        <end position="190"/>
    </location>
</feature>
<feature type="region of interest" description="Disordered" evidence="1">
    <location>
        <begin position="56"/>
        <end position="156"/>
    </location>
</feature>
<feature type="compositionally biased region" description="Polar residues" evidence="1">
    <location>
        <begin position="373"/>
        <end position="384"/>
    </location>
</feature>
<dbReference type="EMBL" id="JARBDR010000141">
    <property type="protein sequence ID" value="KAJ8320631.1"/>
    <property type="molecule type" value="Genomic_DNA"/>
</dbReference>
<sequence>MVSANILHLTTVIFCLHVQIRYGYTQGANSTAMMNSSFTSDSTLNFVSTTTELKTTNASLTEKEHETSSSTSVSESPFSTEPSSTTMSASSSTSDLPSTSSSESTSTTSEAITTSMSSTSESVPKSTTITKTTSSQSMPTTTKKSMSKASTQDPPSLQSPFGTYGLVAFSIAFAAAVAELIIILVLICFLRCNRKHEYNTAEAESRQLSRNLGKDEHIETAFGGVHTVDLDSDNEENIGNRKLGTSNGGVTTFGTKPNNTEPSSEQNEQPDNKPATEVEQPDTEIKQPDWLKVELSPPGTKEEANELIEPISPVSQGPTSPLSTELASTDQKTTSPLIQSSSEEFGKKDIGEMSETESEPLLPPPPPELDIAQSPTSSLSDNSY</sequence>
<feature type="compositionally biased region" description="Basic and acidic residues" evidence="1">
    <location>
        <begin position="283"/>
        <end position="292"/>
    </location>
</feature>
<keyword evidence="2" id="KW-1133">Transmembrane helix</keyword>
<feature type="signal peptide" evidence="3">
    <location>
        <begin position="1"/>
        <end position="25"/>
    </location>
</feature>
<evidence type="ECO:0000313" key="4">
    <source>
        <dbReference type="EMBL" id="KAJ8320631.1"/>
    </source>
</evidence>
<comment type="caution">
    <text evidence="4">The sequence shown here is derived from an EMBL/GenBank/DDBJ whole genome shotgun (WGS) entry which is preliminary data.</text>
</comment>
<reference evidence="4 5" key="1">
    <citation type="submission" date="2022-12" db="EMBL/GenBank/DDBJ databases">
        <title>Chromosome-level genome of Tegillarca granosa.</title>
        <authorList>
            <person name="Kim J."/>
        </authorList>
    </citation>
    <scope>NUCLEOTIDE SEQUENCE [LARGE SCALE GENOMIC DNA]</scope>
    <source>
        <strain evidence="4">Teg-2019</strain>
        <tissue evidence="4">Adductor muscle</tissue>
    </source>
</reference>
<proteinExistence type="predicted"/>
<keyword evidence="3" id="KW-0732">Signal</keyword>
<dbReference type="Proteomes" id="UP001217089">
    <property type="component" value="Unassembled WGS sequence"/>
</dbReference>
<keyword evidence="5" id="KW-1185">Reference proteome</keyword>
<evidence type="ECO:0000256" key="1">
    <source>
        <dbReference type="SAM" id="MobiDB-lite"/>
    </source>
</evidence>
<evidence type="ECO:0000256" key="3">
    <source>
        <dbReference type="SAM" id="SignalP"/>
    </source>
</evidence>
<keyword evidence="2" id="KW-0472">Membrane</keyword>
<name>A0ABQ9FTQ2_TEGGR</name>
<accession>A0ABQ9FTQ2</accession>
<feature type="region of interest" description="Disordered" evidence="1">
    <location>
        <begin position="228"/>
        <end position="384"/>
    </location>
</feature>
<protein>
    <submittedName>
        <fullName evidence="4">Uncharacterized protein</fullName>
    </submittedName>
</protein>
<feature type="chain" id="PRO_5046070739" evidence="3">
    <location>
        <begin position="26"/>
        <end position="384"/>
    </location>
</feature>